<feature type="region of interest" description="Disordered" evidence="7">
    <location>
        <begin position="852"/>
        <end position="912"/>
    </location>
</feature>
<dbReference type="SUPFAM" id="SSF82861">
    <property type="entry name" value="Mechanosensitive channel protein MscS (YggB), transmembrane region"/>
    <property type="match status" value="1"/>
</dbReference>
<feature type="transmembrane region" description="Helical" evidence="8">
    <location>
        <begin position="499"/>
        <end position="517"/>
    </location>
</feature>
<feature type="transmembrane region" description="Helical" evidence="8">
    <location>
        <begin position="376"/>
        <end position="394"/>
    </location>
</feature>
<evidence type="ECO:0000256" key="7">
    <source>
        <dbReference type="SAM" id="MobiDB-lite"/>
    </source>
</evidence>
<feature type="chain" id="PRO_5035231014" evidence="9">
    <location>
        <begin position="23"/>
        <end position="912"/>
    </location>
</feature>
<comment type="similarity">
    <text evidence="2">Belongs to the MscS (TC 1.A.23) family.</text>
</comment>
<accession>A0A8J7V509</accession>
<dbReference type="InterPro" id="IPR006685">
    <property type="entry name" value="MscS_channel_2nd"/>
</dbReference>
<keyword evidence="6 8" id="KW-0472">Membrane</keyword>
<evidence type="ECO:0000256" key="9">
    <source>
        <dbReference type="SAM" id="SignalP"/>
    </source>
</evidence>
<dbReference type="PANTHER" id="PTHR30347">
    <property type="entry name" value="POTASSIUM CHANNEL RELATED"/>
    <property type="match status" value="1"/>
</dbReference>
<comment type="caution">
    <text evidence="12">The sequence shown here is derived from an EMBL/GenBank/DDBJ whole genome shotgun (WGS) entry which is preliminary data.</text>
</comment>
<dbReference type="Pfam" id="PF21082">
    <property type="entry name" value="MS_channel_3rd"/>
    <property type="match status" value="1"/>
</dbReference>
<feature type="domain" description="Mechanosensitive ion channel MscS C-terminal" evidence="11">
    <location>
        <begin position="759"/>
        <end position="840"/>
    </location>
</feature>
<feature type="region of interest" description="Disordered" evidence="7">
    <location>
        <begin position="406"/>
        <end position="450"/>
    </location>
</feature>
<organism evidence="12 13">
    <name type="scientific">Marivibrio halodurans</name>
    <dbReference type="NCBI Taxonomy" id="2039722"/>
    <lineage>
        <taxon>Bacteria</taxon>
        <taxon>Pseudomonadati</taxon>
        <taxon>Pseudomonadota</taxon>
        <taxon>Alphaproteobacteria</taxon>
        <taxon>Rhodospirillales</taxon>
        <taxon>Rhodospirillaceae</taxon>
        <taxon>Marivibrio</taxon>
    </lineage>
</organism>
<feature type="transmembrane region" description="Helical" evidence="8">
    <location>
        <begin position="300"/>
        <end position="319"/>
    </location>
</feature>
<dbReference type="Gene3D" id="1.10.287.1260">
    <property type="match status" value="1"/>
</dbReference>
<sequence length="912" mass="98702">MISFPALVLALFCLIESPDALAQSQQGGGGDAGSADVSSDDWAYSITVANWNNQLDRVRSYIDLGASDPARTEEALDTLSGVREGAQAEKSKAEDALAQAQSRLDALGPKPVEGEPPEPSDIRRKRDQIQQEINFYKSRVSLADLALTRVNGLEQGLSRSERALLIDRLTTRGPLPFDPSTVFEAVGDMSAFLTGIVNTAHGWWTGLPYADRSIERLVIRILAFVAGAFLIAYLVRMLLLRRFGAHPTDEPPAYRQRLLAAVAEGLSKGLIPATILGIIVARTQTESAPISGDLGDLVGLAAVMIIIYIVATSLPHSVLSPDYPEWRLTRLDPANARRILALIRVIAVLFCVDEFLVEASERVASLQNLRTPELNAVWTLIFNVAQGLCIFALLRPSLWRLTDAPEESIDDEDGPPRPYANAATESEAANRAGDTDDEAEDDGASDPPVDQPAGLVGAARAARAGAGAGFWKILRFALASIAVVGMLAPLAGYTALANYLLNNLLGTGLVVGALYILRGLFREMIGLASSSSLLRDRIGIDYRARSRIKFWFRAALDILIIVIGVLMIAPNWGLSRSEILRWIKEGFEGFTIGNVTISIADIAFGLIAFAVVLGLTGTTKRMLAERVLPETEIDEGVQHSVTAGVGYAGFVIALALSIAVMGVDLSNIAIIAGALSVGIGFGLQNIVNNFVSGLILLIERPIKAGDWVVVGENEGFVKQVSLRATEIETWHRASVIVPNADLLSSALKNWTLKDKYGRVDMPIGVALDSDPKQVERILLQVARRHPRVVRWPQPVVLLMSVGESRLQFELRVFTDDILWVMFIASELRIETLRRFREEGIVVPFDQTVVHLERGDPRQPPRDESGAIIRRSGGVQRSTGPIPTAIQHPSRDGKSEGPNEGPASGAPEGGEGR</sequence>
<comment type="subcellular location">
    <subcellularLocation>
        <location evidence="1">Cell membrane</location>
        <topology evidence="1">Multi-pass membrane protein</topology>
    </subcellularLocation>
</comment>
<feature type="compositionally biased region" description="Basic and acidic residues" evidence="7">
    <location>
        <begin position="86"/>
        <end position="95"/>
    </location>
</feature>
<feature type="transmembrane region" description="Helical" evidence="8">
    <location>
        <begin position="668"/>
        <end position="698"/>
    </location>
</feature>
<feature type="transmembrane region" description="Helical" evidence="8">
    <location>
        <begin position="550"/>
        <end position="572"/>
    </location>
</feature>
<gene>
    <name evidence="12" type="ORF">KAJ83_14885</name>
</gene>
<dbReference type="Proteomes" id="UP000672602">
    <property type="component" value="Unassembled WGS sequence"/>
</dbReference>
<evidence type="ECO:0000256" key="5">
    <source>
        <dbReference type="ARBA" id="ARBA00022989"/>
    </source>
</evidence>
<dbReference type="InterPro" id="IPR011014">
    <property type="entry name" value="MscS_channel_TM-2"/>
</dbReference>
<feature type="transmembrane region" description="Helical" evidence="8">
    <location>
        <begin position="259"/>
        <end position="280"/>
    </location>
</feature>
<feature type="transmembrane region" description="Helical" evidence="8">
    <location>
        <begin position="592"/>
        <end position="616"/>
    </location>
</feature>
<feature type="signal peptide" evidence="9">
    <location>
        <begin position="1"/>
        <end position="22"/>
    </location>
</feature>
<feature type="transmembrane region" description="Helical" evidence="8">
    <location>
        <begin position="217"/>
        <end position="239"/>
    </location>
</feature>
<keyword evidence="5 8" id="KW-1133">Transmembrane helix</keyword>
<dbReference type="Gene3D" id="3.30.70.100">
    <property type="match status" value="1"/>
</dbReference>
<dbReference type="InterPro" id="IPR011066">
    <property type="entry name" value="MscS_channel_C_sf"/>
</dbReference>
<evidence type="ECO:0000256" key="3">
    <source>
        <dbReference type="ARBA" id="ARBA00022475"/>
    </source>
</evidence>
<evidence type="ECO:0000256" key="1">
    <source>
        <dbReference type="ARBA" id="ARBA00004651"/>
    </source>
</evidence>
<dbReference type="InterPro" id="IPR052702">
    <property type="entry name" value="MscS-like_channel"/>
</dbReference>
<dbReference type="Pfam" id="PF00924">
    <property type="entry name" value="MS_channel_2nd"/>
    <property type="match status" value="1"/>
</dbReference>
<evidence type="ECO:0000259" key="11">
    <source>
        <dbReference type="Pfam" id="PF21082"/>
    </source>
</evidence>
<dbReference type="InterPro" id="IPR010920">
    <property type="entry name" value="LSM_dom_sf"/>
</dbReference>
<protein>
    <submittedName>
        <fullName evidence="12">Mechanosensitive ion channel family protein</fullName>
    </submittedName>
</protein>
<name>A0A8J7V509_9PROT</name>
<dbReference type="SUPFAM" id="SSF82689">
    <property type="entry name" value="Mechanosensitive channel protein MscS (YggB), C-terminal domain"/>
    <property type="match status" value="1"/>
</dbReference>
<dbReference type="InterPro" id="IPR049278">
    <property type="entry name" value="MS_channel_C"/>
</dbReference>
<feature type="transmembrane region" description="Helical" evidence="8">
    <location>
        <begin position="339"/>
        <end position="356"/>
    </location>
</feature>
<proteinExistence type="inferred from homology"/>
<dbReference type="GO" id="GO:0008381">
    <property type="term" value="F:mechanosensitive monoatomic ion channel activity"/>
    <property type="evidence" value="ECO:0007669"/>
    <property type="project" value="UniProtKB-ARBA"/>
</dbReference>
<feature type="region of interest" description="Disordered" evidence="7">
    <location>
        <begin position="82"/>
        <end position="124"/>
    </location>
</feature>
<dbReference type="Gene3D" id="2.30.30.60">
    <property type="match status" value="1"/>
</dbReference>
<feature type="compositionally biased region" description="Acidic residues" evidence="7">
    <location>
        <begin position="435"/>
        <end position="444"/>
    </location>
</feature>
<keyword evidence="13" id="KW-1185">Reference proteome</keyword>
<evidence type="ECO:0000256" key="2">
    <source>
        <dbReference type="ARBA" id="ARBA00008017"/>
    </source>
</evidence>
<dbReference type="RefSeq" id="WP_210682896.1">
    <property type="nucleotide sequence ID" value="NZ_JAGMWN010000007.1"/>
</dbReference>
<evidence type="ECO:0000256" key="6">
    <source>
        <dbReference type="ARBA" id="ARBA00023136"/>
    </source>
</evidence>
<keyword evidence="4 8" id="KW-0812">Transmembrane</keyword>
<evidence type="ECO:0000256" key="8">
    <source>
        <dbReference type="SAM" id="Phobius"/>
    </source>
</evidence>
<feature type="transmembrane region" description="Helical" evidence="8">
    <location>
        <begin position="473"/>
        <end position="493"/>
    </location>
</feature>
<keyword evidence="9" id="KW-0732">Signal</keyword>
<keyword evidence="3" id="KW-1003">Cell membrane</keyword>
<dbReference type="PANTHER" id="PTHR30347:SF9">
    <property type="entry name" value="MINICONDUCTANCE MECHANOSENSITIVE CHANNEL MSCM"/>
    <property type="match status" value="1"/>
</dbReference>
<evidence type="ECO:0000313" key="13">
    <source>
        <dbReference type="Proteomes" id="UP000672602"/>
    </source>
</evidence>
<evidence type="ECO:0000259" key="10">
    <source>
        <dbReference type="Pfam" id="PF00924"/>
    </source>
</evidence>
<dbReference type="InterPro" id="IPR023408">
    <property type="entry name" value="MscS_beta-dom_sf"/>
</dbReference>
<dbReference type="GO" id="GO:0005886">
    <property type="term" value="C:plasma membrane"/>
    <property type="evidence" value="ECO:0007669"/>
    <property type="project" value="UniProtKB-SubCell"/>
</dbReference>
<feature type="transmembrane region" description="Helical" evidence="8">
    <location>
        <begin position="637"/>
        <end position="662"/>
    </location>
</feature>
<evidence type="ECO:0000256" key="4">
    <source>
        <dbReference type="ARBA" id="ARBA00022692"/>
    </source>
</evidence>
<feature type="compositionally biased region" description="Basic and acidic residues" evidence="7">
    <location>
        <begin position="852"/>
        <end position="864"/>
    </location>
</feature>
<dbReference type="AlphaFoldDB" id="A0A8J7V509"/>
<dbReference type="SUPFAM" id="SSF50182">
    <property type="entry name" value="Sm-like ribonucleoproteins"/>
    <property type="match status" value="1"/>
</dbReference>
<evidence type="ECO:0000313" key="12">
    <source>
        <dbReference type="EMBL" id="MBP5858304.1"/>
    </source>
</evidence>
<dbReference type="EMBL" id="JAGMWN010000007">
    <property type="protein sequence ID" value="MBP5858304.1"/>
    <property type="molecule type" value="Genomic_DNA"/>
</dbReference>
<feature type="domain" description="Mechanosensitive ion channel MscS" evidence="10">
    <location>
        <begin position="685"/>
        <end position="751"/>
    </location>
</feature>
<reference evidence="12" key="1">
    <citation type="submission" date="2021-04" db="EMBL/GenBank/DDBJ databases">
        <authorList>
            <person name="Zhang D.-C."/>
        </authorList>
    </citation>
    <scope>NUCLEOTIDE SEQUENCE</scope>
    <source>
        <strain evidence="12">CGMCC 1.15697</strain>
    </source>
</reference>